<gene>
    <name evidence="2" type="ORF">GTHE00462_LOCUS20989</name>
    <name evidence="3" type="ORF">GTHE00462_LOCUS20990</name>
</gene>
<name>A0A6U6AVW6_GUITH</name>
<proteinExistence type="predicted"/>
<dbReference type="AlphaFoldDB" id="A0A6U6AVW6"/>
<dbReference type="EMBL" id="HBKN01027135">
    <property type="protein sequence ID" value="CAE2310333.1"/>
    <property type="molecule type" value="Transcribed_RNA"/>
</dbReference>
<evidence type="ECO:0000313" key="3">
    <source>
        <dbReference type="EMBL" id="CAE2310333.1"/>
    </source>
</evidence>
<organism evidence="3">
    <name type="scientific">Guillardia theta</name>
    <name type="common">Cryptophyte</name>
    <name type="synonym">Cryptomonas phi</name>
    <dbReference type="NCBI Taxonomy" id="55529"/>
    <lineage>
        <taxon>Eukaryota</taxon>
        <taxon>Cryptophyceae</taxon>
        <taxon>Pyrenomonadales</taxon>
        <taxon>Geminigeraceae</taxon>
        <taxon>Guillardia</taxon>
    </lineage>
</organism>
<feature type="region of interest" description="Disordered" evidence="1">
    <location>
        <begin position="271"/>
        <end position="290"/>
    </location>
</feature>
<reference evidence="3" key="1">
    <citation type="submission" date="2021-01" db="EMBL/GenBank/DDBJ databases">
        <authorList>
            <person name="Corre E."/>
            <person name="Pelletier E."/>
            <person name="Niang G."/>
            <person name="Scheremetjew M."/>
            <person name="Finn R."/>
            <person name="Kale V."/>
            <person name="Holt S."/>
            <person name="Cochrane G."/>
            <person name="Meng A."/>
            <person name="Brown T."/>
            <person name="Cohen L."/>
        </authorList>
    </citation>
    <scope>NUCLEOTIDE SEQUENCE</scope>
    <source>
        <strain evidence="3">CCMP 2712</strain>
    </source>
</reference>
<protein>
    <submittedName>
        <fullName evidence="3">Uncharacterized protein</fullName>
    </submittedName>
</protein>
<accession>A0A6U6AVW6</accession>
<evidence type="ECO:0000256" key="1">
    <source>
        <dbReference type="SAM" id="MobiDB-lite"/>
    </source>
</evidence>
<sequence length="390" mass="43593">MCSPILDSGNPTGVLNASEQPGIPSGWNGEDPKGTDSKLKIQTLKELSESGGQYVIGEGVELQKWLEQDGPTEVTQTDWRLHKSKIDSSVICKHHFSMDIKKTERRHRHIPSDLLEVDLSFCKPAVKDRSDQRVIYELLYVCRGNRKDGSKCQRSRKDLNGKIVDGWCTGLGHCSPGCSWDRRSAVHLCGMTLRITATAQMILDGQRCVTIKGWHVPSGSNEVAVIQSWTQIPAGSKDPAWKGNSASRQLEKKRKLELAKRPIDQVIGQCQAPVQSPKRHKSRHSHSTTLMPGNRRQLAEREVMMLQEESRRQHEAELKMQNELRAKLIKSGIHVDTASDEAARVQESSTTSTAWHSSVACLRVLAWLESAEQMSKEDESKDSSKFPSSV</sequence>
<evidence type="ECO:0000313" key="2">
    <source>
        <dbReference type="EMBL" id="CAE2310332.1"/>
    </source>
</evidence>
<feature type="compositionally biased region" description="Polar residues" evidence="1">
    <location>
        <begin position="9"/>
        <end position="19"/>
    </location>
</feature>
<dbReference type="EMBL" id="HBKN01027134">
    <property type="protein sequence ID" value="CAE2310332.1"/>
    <property type="molecule type" value="Transcribed_RNA"/>
</dbReference>
<feature type="region of interest" description="Disordered" evidence="1">
    <location>
        <begin position="1"/>
        <end position="36"/>
    </location>
</feature>
<feature type="compositionally biased region" description="Basic residues" evidence="1">
    <location>
        <begin position="277"/>
        <end position="286"/>
    </location>
</feature>